<dbReference type="EMBL" id="JACEFF010000573">
    <property type="protein sequence ID" value="KAH9635052.1"/>
    <property type="molecule type" value="Genomic_DNA"/>
</dbReference>
<dbReference type="Proteomes" id="UP000814243">
    <property type="component" value="Unassembled WGS sequence"/>
</dbReference>
<proteinExistence type="predicted"/>
<name>A0A922MDR1_SPOEX</name>
<sequence length="136" mass="15718">MSFITKRERVFNEYDLFDLPARNEGKLKAYASCTDARAWSHFCSDKSEHLVEAIKRNNETVRPKYVPTNVIVDTLMVAKNAEIARLKRKIEEFEQLLAAYDQLDLTCDQKCDIAHAHAAIRAANKELDDLVRNQIY</sequence>
<reference evidence="2" key="1">
    <citation type="journal article" date="2021" name="G3 (Bethesda)">
        <title>Genome and transcriptome analysis of the beet armyworm Spodoptera exigua reveals targets for pest control. .</title>
        <authorList>
            <person name="Simon S."/>
            <person name="Breeschoten T."/>
            <person name="Jansen H.J."/>
            <person name="Dirks R.P."/>
            <person name="Schranz M.E."/>
            <person name="Ros V.I.D."/>
        </authorList>
    </citation>
    <scope>NUCLEOTIDE SEQUENCE</scope>
    <source>
        <strain evidence="2">TB_SE_WUR_2020</strain>
    </source>
</reference>
<evidence type="ECO:0000256" key="1">
    <source>
        <dbReference type="SAM" id="Coils"/>
    </source>
</evidence>
<accession>A0A922MDR1</accession>
<evidence type="ECO:0000313" key="2">
    <source>
        <dbReference type="EMBL" id="KAH9635052.1"/>
    </source>
</evidence>
<keyword evidence="1" id="KW-0175">Coiled coil</keyword>
<dbReference type="AlphaFoldDB" id="A0A922MDR1"/>
<protein>
    <submittedName>
        <fullName evidence="2">Uncharacterized protein</fullName>
    </submittedName>
</protein>
<organism evidence="2 3">
    <name type="scientific">Spodoptera exigua</name>
    <name type="common">Beet armyworm</name>
    <name type="synonym">Noctua fulgens</name>
    <dbReference type="NCBI Taxonomy" id="7107"/>
    <lineage>
        <taxon>Eukaryota</taxon>
        <taxon>Metazoa</taxon>
        <taxon>Ecdysozoa</taxon>
        <taxon>Arthropoda</taxon>
        <taxon>Hexapoda</taxon>
        <taxon>Insecta</taxon>
        <taxon>Pterygota</taxon>
        <taxon>Neoptera</taxon>
        <taxon>Endopterygota</taxon>
        <taxon>Lepidoptera</taxon>
        <taxon>Glossata</taxon>
        <taxon>Ditrysia</taxon>
        <taxon>Noctuoidea</taxon>
        <taxon>Noctuidae</taxon>
        <taxon>Amphipyrinae</taxon>
        <taxon>Spodoptera</taxon>
    </lineage>
</organism>
<evidence type="ECO:0000313" key="3">
    <source>
        <dbReference type="Proteomes" id="UP000814243"/>
    </source>
</evidence>
<gene>
    <name evidence="2" type="ORF">HF086_004406</name>
</gene>
<comment type="caution">
    <text evidence="2">The sequence shown here is derived from an EMBL/GenBank/DDBJ whole genome shotgun (WGS) entry which is preliminary data.</text>
</comment>
<feature type="coiled-coil region" evidence="1">
    <location>
        <begin position="76"/>
        <end position="133"/>
    </location>
</feature>